<accession>A0A0C9Z3T0</accession>
<dbReference type="EMBL" id="KN836460">
    <property type="protein sequence ID" value="KIK32020.1"/>
    <property type="molecule type" value="Genomic_DNA"/>
</dbReference>
<name>A0A0C9Z3T0_9AGAM</name>
<evidence type="ECO:0000313" key="2">
    <source>
        <dbReference type="EMBL" id="KIK32020.1"/>
    </source>
</evidence>
<reference evidence="3" key="2">
    <citation type="submission" date="2015-01" db="EMBL/GenBank/DDBJ databases">
        <title>Evolutionary Origins and Diversification of the Mycorrhizal Mutualists.</title>
        <authorList>
            <consortium name="DOE Joint Genome Institute"/>
            <consortium name="Mycorrhizal Genomics Consortium"/>
            <person name="Kohler A."/>
            <person name="Kuo A."/>
            <person name="Nagy L.G."/>
            <person name="Floudas D."/>
            <person name="Copeland A."/>
            <person name="Barry K.W."/>
            <person name="Cichocki N."/>
            <person name="Veneault-Fourrey C."/>
            <person name="LaButti K."/>
            <person name="Lindquist E.A."/>
            <person name="Lipzen A."/>
            <person name="Lundell T."/>
            <person name="Morin E."/>
            <person name="Murat C."/>
            <person name="Riley R."/>
            <person name="Ohm R."/>
            <person name="Sun H."/>
            <person name="Tunlid A."/>
            <person name="Henrissat B."/>
            <person name="Grigoriev I.V."/>
            <person name="Hibbett D.S."/>
            <person name="Martin F."/>
        </authorList>
    </citation>
    <scope>NUCLEOTIDE SEQUENCE [LARGE SCALE GENOMIC DNA]</scope>
    <source>
        <strain evidence="3">UH-Slu-Lm8-n1</strain>
    </source>
</reference>
<dbReference type="OrthoDB" id="2675903at2759"/>
<reference evidence="2 3" key="1">
    <citation type="submission" date="2014-04" db="EMBL/GenBank/DDBJ databases">
        <authorList>
            <consortium name="DOE Joint Genome Institute"/>
            <person name="Kuo A."/>
            <person name="Ruytinx J."/>
            <person name="Rineau F."/>
            <person name="Colpaert J."/>
            <person name="Kohler A."/>
            <person name="Nagy L.G."/>
            <person name="Floudas D."/>
            <person name="Copeland A."/>
            <person name="Barry K.W."/>
            <person name="Cichocki N."/>
            <person name="Veneault-Fourrey C."/>
            <person name="LaButti K."/>
            <person name="Lindquist E.A."/>
            <person name="Lipzen A."/>
            <person name="Lundell T."/>
            <person name="Morin E."/>
            <person name="Murat C."/>
            <person name="Sun H."/>
            <person name="Tunlid A."/>
            <person name="Henrissat B."/>
            <person name="Grigoriev I.V."/>
            <person name="Hibbett D.S."/>
            <person name="Martin F."/>
            <person name="Nordberg H.P."/>
            <person name="Cantor M.N."/>
            <person name="Hua S.X."/>
        </authorList>
    </citation>
    <scope>NUCLEOTIDE SEQUENCE [LARGE SCALE GENOMIC DNA]</scope>
    <source>
        <strain evidence="2 3">UH-Slu-Lm8-n1</strain>
    </source>
</reference>
<evidence type="ECO:0000313" key="3">
    <source>
        <dbReference type="Proteomes" id="UP000054485"/>
    </source>
</evidence>
<organism evidence="2 3">
    <name type="scientific">Suillus luteus UH-Slu-Lm8-n1</name>
    <dbReference type="NCBI Taxonomy" id="930992"/>
    <lineage>
        <taxon>Eukaryota</taxon>
        <taxon>Fungi</taxon>
        <taxon>Dikarya</taxon>
        <taxon>Basidiomycota</taxon>
        <taxon>Agaricomycotina</taxon>
        <taxon>Agaricomycetes</taxon>
        <taxon>Agaricomycetidae</taxon>
        <taxon>Boletales</taxon>
        <taxon>Suillineae</taxon>
        <taxon>Suillaceae</taxon>
        <taxon>Suillus</taxon>
    </lineage>
</organism>
<proteinExistence type="predicted"/>
<gene>
    <name evidence="2" type="ORF">CY34DRAFT_19355</name>
</gene>
<dbReference type="Proteomes" id="UP000054485">
    <property type="component" value="Unassembled WGS sequence"/>
</dbReference>
<dbReference type="InParanoid" id="A0A0C9Z3T0"/>
<evidence type="ECO:0000256" key="1">
    <source>
        <dbReference type="SAM" id="MobiDB-lite"/>
    </source>
</evidence>
<dbReference type="AlphaFoldDB" id="A0A0C9Z3T0"/>
<protein>
    <submittedName>
        <fullName evidence="2">Uncharacterized protein</fullName>
    </submittedName>
</protein>
<sequence length="110" mass="12301">MSHYLNGTSTSNSALSRARISSIISISMGPQNPKYSRHIKDQNNGGLHVVIRPVSERWNRQVLCKEEYRRSGPCNVLSVTKVREIPKDLEASLAASQSNHQAPRESDVEE</sequence>
<keyword evidence="3" id="KW-1185">Reference proteome</keyword>
<feature type="region of interest" description="Disordered" evidence="1">
    <location>
        <begin position="90"/>
        <end position="110"/>
    </location>
</feature>
<dbReference type="HOGENOM" id="CLU_2172739_0_0_1"/>